<feature type="compositionally biased region" description="Acidic residues" evidence="1">
    <location>
        <begin position="166"/>
        <end position="183"/>
    </location>
</feature>
<evidence type="ECO:0000313" key="2">
    <source>
        <dbReference type="EMBL" id="GAA0229933.1"/>
    </source>
</evidence>
<feature type="compositionally biased region" description="Acidic residues" evidence="1">
    <location>
        <begin position="9"/>
        <end position="33"/>
    </location>
</feature>
<evidence type="ECO:0000256" key="1">
    <source>
        <dbReference type="SAM" id="MobiDB-lite"/>
    </source>
</evidence>
<evidence type="ECO:0000313" key="3">
    <source>
        <dbReference type="Proteomes" id="UP001500967"/>
    </source>
</evidence>
<keyword evidence="3" id="KW-1185">Reference proteome</keyword>
<dbReference type="Proteomes" id="UP001500967">
    <property type="component" value="Unassembled WGS sequence"/>
</dbReference>
<evidence type="ECO:0008006" key="4">
    <source>
        <dbReference type="Google" id="ProtNLM"/>
    </source>
</evidence>
<organism evidence="2 3">
    <name type="scientific">Cryptosporangium japonicum</name>
    <dbReference type="NCBI Taxonomy" id="80872"/>
    <lineage>
        <taxon>Bacteria</taxon>
        <taxon>Bacillati</taxon>
        <taxon>Actinomycetota</taxon>
        <taxon>Actinomycetes</taxon>
        <taxon>Cryptosporangiales</taxon>
        <taxon>Cryptosporangiaceae</taxon>
        <taxon>Cryptosporangium</taxon>
    </lineage>
</organism>
<accession>A0ABN0TTP4</accession>
<feature type="compositionally biased region" description="Basic and acidic residues" evidence="1">
    <location>
        <begin position="106"/>
        <end position="116"/>
    </location>
</feature>
<name>A0ABN0TTP4_9ACTN</name>
<reference evidence="2 3" key="1">
    <citation type="journal article" date="2019" name="Int. J. Syst. Evol. Microbiol.">
        <title>The Global Catalogue of Microorganisms (GCM) 10K type strain sequencing project: providing services to taxonomists for standard genome sequencing and annotation.</title>
        <authorList>
            <consortium name="The Broad Institute Genomics Platform"/>
            <consortium name="The Broad Institute Genome Sequencing Center for Infectious Disease"/>
            <person name="Wu L."/>
            <person name="Ma J."/>
        </authorList>
    </citation>
    <scope>NUCLEOTIDE SEQUENCE [LARGE SCALE GENOMIC DNA]</scope>
    <source>
        <strain evidence="2 3">JCM 10425</strain>
    </source>
</reference>
<comment type="caution">
    <text evidence="2">The sequence shown here is derived from an EMBL/GenBank/DDBJ whole genome shotgun (WGS) entry which is preliminary data.</text>
</comment>
<feature type="compositionally biased region" description="Acidic residues" evidence="1">
    <location>
        <begin position="74"/>
        <end position="105"/>
    </location>
</feature>
<feature type="region of interest" description="Disordered" evidence="1">
    <location>
        <begin position="1"/>
        <end position="38"/>
    </location>
</feature>
<dbReference type="RefSeq" id="WP_344647909.1">
    <property type="nucleotide sequence ID" value="NZ_BAAAGX010000006.1"/>
</dbReference>
<gene>
    <name evidence="2" type="ORF">GCM10009539_14140</name>
</gene>
<sequence length="347" mass="38175">MAGRHPEDVEPLEDELSDDAEAAEEDSSDEVEDGERSERVVEYWAALGIDPVEIALPRGGVGLTLRQYRVVEEQLVEDEPDEDDDPVDGDEPEALEVVTEDADDAEPARDTAKKTADDDEDEPAAATDEADEADDEDEDDAKPSARSRRAQKYSDEALAERFNREYEDDSDDEPEDEDVDEEEAGRARVAAGEEEAVFLATDGKLHLFRDAASLVAFVKSPAVHDLLGGDTWAELVETITPDLVVPDDEDRYELDLVVENLRGGRDVWEGDLIVGAGELARDLAYALDLPEVDASLAPGSPLDDLDEALRAKGFFARRKLRRIGAEQAALAWRSVIGRISSSVEWHD</sequence>
<proteinExistence type="predicted"/>
<protein>
    <recommendedName>
        <fullName evidence="4">DNA primase</fullName>
    </recommendedName>
</protein>
<feature type="compositionally biased region" description="Basic and acidic residues" evidence="1">
    <location>
        <begin position="152"/>
        <end position="165"/>
    </location>
</feature>
<dbReference type="EMBL" id="BAAAGX010000006">
    <property type="protein sequence ID" value="GAA0229933.1"/>
    <property type="molecule type" value="Genomic_DNA"/>
</dbReference>
<feature type="region of interest" description="Disordered" evidence="1">
    <location>
        <begin position="74"/>
        <end position="188"/>
    </location>
</feature>
<feature type="compositionally biased region" description="Acidic residues" evidence="1">
    <location>
        <begin position="117"/>
        <end position="140"/>
    </location>
</feature>